<comment type="similarity">
    <text evidence="1">Belongs to the ketopantoate reductase family.</text>
</comment>
<dbReference type="GO" id="GO:0008677">
    <property type="term" value="F:2-dehydropantoate 2-reductase activity"/>
    <property type="evidence" value="ECO:0007669"/>
    <property type="project" value="InterPro"/>
</dbReference>
<evidence type="ECO:0000259" key="5">
    <source>
        <dbReference type="Pfam" id="PF08546"/>
    </source>
</evidence>
<name>A0A9W9Q383_9EURO</name>
<keyword evidence="3" id="KW-0560">Oxidoreductase</keyword>
<evidence type="ECO:0000256" key="1">
    <source>
        <dbReference type="ARBA" id="ARBA00007870"/>
    </source>
</evidence>
<sequence length="447" mass="49280">MDVTDCWVMLGGLYHAGGTNITASERRILQGMFFTPGYHRQEENTYLANSAEEVLAWAPAVQRAMGFELSSPNIGYVELKPPLQYMRGVEVDIFGDFDPSRETMTVSDKAQVLLVGCGGVGVIAALNLESSGRAAVTAVLRSNYSKVVSEGFHIQSCDHGEIHGWRPSKVVNQIPAPSETEFDYVVMTTKNTPDQPPTAAELIEPAVIPGKTTIVLIQNGLNIQKPFLDKYPNNICLSGVSLIGSHEIAPAVIEHEEADRLIVGAFRNSNLSIEKEDAKAQEFIKMYSDGGKTDCSFTSDVPFHRWRKLVYNACLNPICAITGLDTGRIRLADDTVETLLRPAMKELVAAAKAAGVLLPSGIEDWTINVDPLTMYFQPSMQEDVQKGNLVEFETLVGEPLREGLSRGVPMPTLTFLYHTLKAMQWRLKERRGLITIPEKGDYLKNGY</sequence>
<proteinExistence type="inferred from homology"/>
<reference evidence="6" key="1">
    <citation type="submission" date="2022-12" db="EMBL/GenBank/DDBJ databases">
        <authorList>
            <person name="Petersen C."/>
        </authorList>
    </citation>
    <scope>NUCLEOTIDE SEQUENCE</scope>
    <source>
        <strain evidence="6">IBT 21472</strain>
    </source>
</reference>
<protein>
    <submittedName>
        <fullName evidence="6">Ketopantoate reductase ApbA/PanE</fullName>
    </submittedName>
</protein>
<dbReference type="InterPro" id="IPR008927">
    <property type="entry name" value="6-PGluconate_DH-like_C_sf"/>
</dbReference>
<organism evidence="6 7">
    <name type="scientific">Penicillium atrosanguineum</name>
    <dbReference type="NCBI Taxonomy" id="1132637"/>
    <lineage>
        <taxon>Eukaryota</taxon>
        <taxon>Fungi</taxon>
        <taxon>Dikarya</taxon>
        <taxon>Ascomycota</taxon>
        <taxon>Pezizomycotina</taxon>
        <taxon>Eurotiomycetes</taxon>
        <taxon>Eurotiomycetidae</taxon>
        <taxon>Eurotiales</taxon>
        <taxon>Aspergillaceae</taxon>
        <taxon>Penicillium</taxon>
    </lineage>
</organism>
<keyword evidence="2" id="KW-0521">NADP</keyword>
<dbReference type="InterPro" id="IPR003710">
    <property type="entry name" value="ApbA"/>
</dbReference>
<dbReference type="InterPro" id="IPR013328">
    <property type="entry name" value="6PGD_dom2"/>
</dbReference>
<dbReference type="Proteomes" id="UP001147746">
    <property type="component" value="Unassembled WGS sequence"/>
</dbReference>
<dbReference type="Gene3D" id="2.60.120.620">
    <property type="entry name" value="q2cbj1_9rhob like domain"/>
    <property type="match status" value="1"/>
</dbReference>
<keyword evidence="7" id="KW-1185">Reference proteome</keyword>
<feature type="domain" description="Ketopantoate reductase N-terminal" evidence="4">
    <location>
        <begin position="112"/>
        <end position="267"/>
    </location>
</feature>
<evidence type="ECO:0000313" key="7">
    <source>
        <dbReference type="Proteomes" id="UP001147746"/>
    </source>
</evidence>
<evidence type="ECO:0000259" key="4">
    <source>
        <dbReference type="Pfam" id="PF02558"/>
    </source>
</evidence>
<gene>
    <name evidence="6" type="ORF">N7476_002340</name>
</gene>
<evidence type="ECO:0000313" key="6">
    <source>
        <dbReference type="EMBL" id="KAJ5323740.1"/>
    </source>
</evidence>
<dbReference type="AlphaFoldDB" id="A0A9W9Q383"/>
<dbReference type="PANTHER" id="PTHR21708:SF30">
    <property type="entry name" value="2-DEHYDROPANTOATE 2-REDUCTASE-RELATED"/>
    <property type="match status" value="1"/>
</dbReference>
<dbReference type="SUPFAM" id="SSF51197">
    <property type="entry name" value="Clavaminate synthase-like"/>
    <property type="match status" value="1"/>
</dbReference>
<dbReference type="Pfam" id="PF08546">
    <property type="entry name" value="ApbA_C"/>
    <property type="match status" value="1"/>
</dbReference>
<dbReference type="GO" id="GO:0015940">
    <property type="term" value="P:pantothenate biosynthetic process"/>
    <property type="evidence" value="ECO:0007669"/>
    <property type="project" value="InterPro"/>
</dbReference>
<dbReference type="PANTHER" id="PTHR21708">
    <property type="entry name" value="PROBABLE 2-DEHYDROPANTOATE 2-REDUCTASE"/>
    <property type="match status" value="1"/>
</dbReference>
<reference evidence="6" key="2">
    <citation type="journal article" date="2023" name="IMA Fungus">
        <title>Comparative genomic study of the Penicillium genus elucidates a diverse pangenome and 15 lateral gene transfer events.</title>
        <authorList>
            <person name="Petersen C."/>
            <person name="Sorensen T."/>
            <person name="Nielsen M.R."/>
            <person name="Sondergaard T.E."/>
            <person name="Sorensen J.L."/>
            <person name="Fitzpatrick D.A."/>
            <person name="Frisvad J.C."/>
            <person name="Nielsen K.L."/>
        </authorList>
    </citation>
    <scope>NUCLEOTIDE SEQUENCE</scope>
    <source>
        <strain evidence="6">IBT 21472</strain>
    </source>
</reference>
<dbReference type="Pfam" id="PF02558">
    <property type="entry name" value="ApbA"/>
    <property type="match status" value="1"/>
</dbReference>
<dbReference type="InterPro" id="IPR013332">
    <property type="entry name" value="KPR_N"/>
</dbReference>
<dbReference type="EMBL" id="JAPZBO010000002">
    <property type="protein sequence ID" value="KAJ5323740.1"/>
    <property type="molecule type" value="Genomic_DNA"/>
</dbReference>
<evidence type="ECO:0000256" key="3">
    <source>
        <dbReference type="ARBA" id="ARBA00023002"/>
    </source>
</evidence>
<dbReference type="Gene3D" id="3.40.50.720">
    <property type="entry name" value="NAD(P)-binding Rossmann-like Domain"/>
    <property type="match status" value="1"/>
</dbReference>
<dbReference type="NCBIfam" id="TIGR00745">
    <property type="entry name" value="apbA_panE"/>
    <property type="match status" value="1"/>
</dbReference>
<feature type="domain" description="Ketopantoate reductase C-terminal" evidence="5">
    <location>
        <begin position="305"/>
        <end position="424"/>
    </location>
</feature>
<comment type="caution">
    <text evidence="6">The sequence shown here is derived from an EMBL/GenBank/DDBJ whole genome shotgun (WGS) entry which is preliminary data.</text>
</comment>
<dbReference type="FunFam" id="1.10.1040.10:FF:000017">
    <property type="entry name" value="2-dehydropantoate 2-reductase"/>
    <property type="match status" value="1"/>
</dbReference>
<dbReference type="InterPro" id="IPR013752">
    <property type="entry name" value="KPA_reductase"/>
</dbReference>
<dbReference type="InterPro" id="IPR051402">
    <property type="entry name" value="KPR-Related"/>
</dbReference>
<dbReference type="SUPFAM" id="SSF48179">
    <property type="entry name" value="6-phosphogluconate dehydrogenase C-terminal domain-like"/>
    <property type="match status" value="1"/>
</dbReference>
<dbReference type="GO" id="GO:0005737">
    <property type="term" value="C:cytoplasm"/>
    <property type="evidence" value="ECO:0007669"/>
    <property type="project" value="TreeGrafter"/>
</dbReference>
<evidence type="ECO:0000256" key="2">
    <source>
        <dbReference type="ARBA" id="ARBA00022857"/>
    </source>
</evidence>
<accession>A0A9W9Q383</accession>
<dbReference type="Gene3D" id="1.10.1040.10">
    <property type="entry name" value="N-(1-d-carboxylethyl)-l-norvaline Dehydrogenase, domain 2"/>
    <property type="match status" value="1"/>
</dbReference>